<sequence length="540" mass="59760">MYNHYFGLTESPFSIAPDPRYLYLSEQHKEALAHLLYGIRNDNGFVLLTGEVGTGKTTVCRCLLEQLGEHTDLAFILNPKYSVLELLAAICDELAIPYTPGSTWLKTYIDALNRHLLESHAKGRHTVLIIDEAQNLSSEVLEQLRLLTNLETNQRKLLQIILLGQPELLTMLAKPELRQLSQRITARFHLGPLSAAETAAYVQHRLAVAGQEQPLFSASVLRRLYQLSKGVPRVINLLCDRALLGTYSQRKTRVSSAILNQAARELKGQSQPAGRRRLWWLLTALGAAVLLAGYRLAWIPGASLNAVEAKAMALAPTPIAQGTGAEPKPATALAFDWQWPEGLAIELSQAAAFTRLFNAWHLDYKAAEQPSVCQFARDNQLGCFSENASWQHLTAHNRPAVIGINAGSQHYFALLLRVSGDLAELDRGGNQDLVPLDDVKAHWDGSYTLLWRMPPGYVEPLRPGQQSLAVAWLEHQLAEIQGRAERSLPDNHYDFPLFRDVKAFQFSQGLAADGVVGPQTSIRLTSLTDGSVPLLFPPEG</sequence>
<dbReference type="RefSeq" id="WP_123422568.1">
    <property type="nucleotide sequence ID" value="NZ_RJUL01000012.1"/>
</dbReference>
<dbReference type="Proteomes" id="UP000268033">
    <property type="component" value="Unassembled WGS sequence"/>
</dbReference>
<organism evidence="2 3">
    <name type="scientific">Gallaecimonas pentaromativorans</name>
    <dbReference type="NCBI Taxonomy" id="584787"/>
    <lineage>
        <taxon>Bacteria</taxon>
        <taxon>Pseudomonadati</taxon>
        <taxon>Pseudomonadota</taxon>
        <taxon>Gammaproteobacteria</taxon>
        <taxon>Enterobacterales</taxon>
        <taxon>Gallaecimonadaceae</taxon>
        <taxon>Gallaecimonas</taxon>
    </lineage>
</organism>
<dbReference type="Pfam" id="PF13401">
    <property type="entry name" value="AAA_22"/>
    <property type="match status" value="1"/>
</dbReference>
<dbReference type="SMART" id="SM00382">
    <property type="entry name" value="AAA"/>
    <property type="match status" value="1"/>
</dbReference>
<dbReference type="InterPro" id="IPR027417">
    <property type="entry name" value="P-loop_NTPase"/>
</dbReference>
<dbReference type="InterPro" id="IPR036365">
    <property type="entry name" value="PGBD-like_sf"/>
</dbReference>
<reference evidence="2 3" key="1">
    <citation type="submission" date="2018-11" db="EMBL/GenBank/DDBJ databases">
        <title>Genomic Encyclopedia of Type Strains, Phase IV (KMG-IV): sequencing the most valuable type-strain genomes for metagenomic binning, comparative biology and taxonomic classification.</title>
        <authorList>
            <person name="Goeker M."/>
        </authorList>
    </citation>
    <scope>NUCLEOTIDE SEQUENCE [LARGE SCALE GENOMIC DNA]</scope>
    <source>
        <strain evidence="2 3">DSM 21945</strain>
    </source>
</reference>
<gene>
    <name evidence="2" type="ORF">EDC28_11259</name>
</gene>
<dbReference type="Gene3D" id="3.90.70.10">
    <property type="entry name" value="Cysteine proteinases"/>
    <property type="match status" value="1"/>
</dbReference>
<accession>A0A3N1NTC4</accession>
<dbReference type="InterPro" id="IPR036366">
    <property type="entry name" value="PGBDSf"/>
</dbReference>
<proteinExistence type="predicted"/>
<evidence type="ECO:0000313" key="2">
    <source>
        <dbReference type="EMBL" id="ROQ19139.1"/>
    </source>
</evidence>
<dbReference type="GO" id="GO:0016887">
    <property type="term" value="F:ATP hydrolysis activity"/>
    <property type="evidence" value="ECO:0007669"/>
    <property type="project" value="InterPro"/>
</dbReference>
<dbReference type="InterPro" id="IPR003593">
    <property type="entry name" value="AAA+_ATPase"/>
</dbReference>
<dbReference type="InterPro" id="IPR052026">
    <property type="entry name" value="ExeA_AAA_ATPase_DNA-bind"/>
</dbReference>
<dbReference type="STRING" id="584787.GCA_001247655_01988"/>
<keyword evidence="3" id="KW-1185">Reference proteome</keyword>
<protein>
    <submittedName>
        <fullName evidence="2">Type II secretion system protein A</fullName>
    </submittedName>
</protein>
<feature type="domain" description="AAA+ ATPase" evidence="1">
    <location>
        <begin position="42"/>
        <end position="187"/>
    </location>
</feature>
<dbReference type="EMBL" id="RJUL01000012">
    <property type="protein sequence ID" value="ROQ19139.1"/>
    <property type="molecule type" value="Genomic_DNA"/>
</dbReference>
<comment type="caution">
    <text evidence="2">The sequence shown here is derived from an EMBL/GenBank/DDBJ whole genome shotgun (WGS) entry which is preliminary data.</text>
</comment>
<dbReference type="Gene3D" id="1.10.101.10">
    <property type="entry name" value="PGBD-like superfamily/PGBD"/>
    <property type="match status" value="1"/>
</dbReference>
<dbReference type="InterPro" id="IPR002477">
    <property type="entry name" value="Peptidoglycan-bd-like"/>
</dbReference>
<dbReference type="Gene3D" id="3.40.50.300">
    <property type="entry name" value="P-loop containing nucleotide triphosphate hydrolases"/>
    <property type="match status" value="1"/>
</dbReference>
<dbReference type="Pfam" id="PF01471">
    <property type="entry name" value="PG_binding_1"/>
    <property type="match status" value="1"/>
</dbReference>
<dbReference type="CDD" id="cd00009">
    <property type="entry name" value="AAA"/>
    <property type="match status" value="1"/>
</dbReference>
<dbReference type="InterPro" id="IPR049945">
    <property type="entry name" value="AAA_22"/>
</dbReference>
<evidence type="ECO:0000259" key="1">
    <source>
        <dbReference type="SMART" id="SM00382"/>
    </source>
</evidence>
<dbReference type="SUPFAM" id="SSF52540">
    <property type="entry name" value="P-loop containing nucleoside triphosphate hydrolases"/>
    <property type="match status" value="1"/>
</dbReference>
<evidence type="ECO:0000313" key="3">
    <source>
        <dbReference type="Proteomes" id="UP000268033"/>
    </source>
</evidence>
<dbReference type="SUPFAM" id="SSF47090">
    <property type="entry name" value="PGBD-like"/>
    <property type="match status" value="1"/>
</dbReference>
<dbReference type="PANTHER" id="PTHR35894:SF1">
    <property type="entry name" value="PHOSPHORIBULOKINASE _ URIDINE KINASE FAMILY"/>
    <property type="match status" value="1"/>
</dbReference>
<dbReference type="AlphaFoldDB" id="A0A3N1NTC4"/>
<name>A0A3N1NTC4_9GAMM</name>
<dbReference type="PANTHER" id="PTHR35894">
    <property type="entry name" value="GENERAL SECRETION PATHWAY PROTEIN A-RELATED"/>
    <property type="match status" value="1"/>
</dbReference>